<dbReference type="PROSITE" id="PS01228">
    <property type="entry name" value="COF_1"/>
    <property type="match status" value="1"/>
</dbReference>
<dbReference type="GO" id="GO:0016787">
    <property type="term" value="F:hydrolase activity"/>
    <property type="evidence" value="ECO:0007669"/>
    <property type="project" value="UniProtKB-KW"/>
</dbReference>
<dbReference type="SFLD" id="SFLDG01144">
    <property type="entry name" value="C2.B.4:_PGP_Like"/>
    <property type="match status" value="1"/>
</dbReference>
<organism evidence="1 2">
    <name type="scientific">Gaetbulibacter jejuensis</name>
    <dbReference type="NCBI Taxonomy" id="584607"/>
    <lineage>
        <taxon>Bacteria</taxon>
        <taxon>Pseudomonadati</taxon>
        <taxon>Bacteroidota</taxon>
        <taxon>Flavobacteriia</taxon>
        <taxon>Flavobacteriales</taxon>
        <taxon>Flavobacteriaceae</taxon>
        <taxon>Gaetbulibacter</taxon>
    </lineage>
</organism>
<proteinExistence type="predicted"/>
<dbReference type="Pfam" id="PF08282">
    <property type="entry name" value="Hydrolase_3"/>
    <property type="match status" value="1"/>
</dbReference>
<keyword evidence="1" id="KW-0378">Hydrolase</keyword>
<dbReference type="InterPro" id="IPR006379">
    <property type="entry name" value="HAD-SF_hydro_IIB"/>
</dbReference>
<dbReference type="SFLD" id="SFLDG01140">
    <property type="entry name" value="C2.B:_Phosphomannomutase_and_P"/>
    <property type="match status" value="1"/>
</dbReference>
<name>A0ABP3VC71_9FLAO</name>
<dbReference type="NCBIfam" id="TIGR01484">
    <property type="entry name" value="HAD-SF-IIB"/>
    <property type="match status" value="1"/>
</dbReference>
<comment type="caution">
    <text evidence="1">The sequence shown here is derived from an EMBL/GenBank/DDBJ whole genome shotgun (WGS) entry which is preliminary data.</text>
</comment>
<dbReference type="InterPro" id="IPR036412">
    <property type="entry name" value="HAD-like_sf"/>
</dbReference>
<dbReference type="InterPro" id="IPR023214">
    <property type="entry name" value="HAD_sf"/>
</dbReference>
<keyword evidence="2" id="KW-1185">Reference proteome</keyword>
<evidence type="ECO:0000313" key="2">
    <source>
        <dbReference type="Proteomes" id="UP001500736"/>
    </source>
</evidence>
<gene>
    <name evidence="1" type="ORF">GCM10009431_31070</name>
</gene>
<dbReference type="Gene3D" id="3.40.50.1000">
    <property type="entry name" value="HAD superfamily/HAD-like"/>
    <property type="match status" value="1"/>
</dbReference>
<reference evidence="2" key="1">
    <citation type="journal article" date="2019" name="Int. J. Syst. Evol. Microbiol.">
        <title>The Global Catalogue of Microorganisms (GCM) 10K type strain sequencing project: providing services to taxonomists for standard genome sequencing and annotation.</title>
        <authorList>
            <consortium name="The Broad Institute Genomics Platform"/>
            <consortium name="The Broad Institute Genome Sequencing Center for Infectious Disease"/>
            <person name="Wu L."/>
            <person name="Ma J."/>
        </authorList>
    </citation>
    <scope>NUCLEOTIDE SEQUENCE [LARGE SCALE GENOMIC DNA]</scope>
    <source>
        <strain evidence="2">JCM 15976</strain>
    </source>
</reference>
<dbReference type="SFLD" id="SFLDS00003">
    <property type="entry name" value="Haloacid_Dehalogenase"/>
    <property type="match status" value="1"/>
</dbReference>
<dbReference type="PANTHER" id="PTHR10000">
    <property type="entry name" value="PHOSPHOSERINE PHOSPHATASE"/>
    <property type="match status" value="1"/>
</dbReference>
<sequence>MNLSQVKLVVTDMDGTLLNSKGEVSDNFYSIFKELKHHNIHFIAASGRQYHSIIDKLHDIKDEITVIAENGGIAKQGKTQLLSNYFPIEVIHQLIVLLRTIDDAHIVLCGENYAYVESKDDDFIFMFSEYYTQFKLVEDLTEVLDDNFLKIAVYSFGGSEEFVYPHVKTYENDLQVKISGNNWLDLSHINTNKGYALQQIQTTLGISKAETMVFGDYNNDLEMLQLADYSYAMKNAHPNVKKVAKFETKSNDEGGVEFILKQLINDKELVAKSSKH</sequence>
<accession>A0ABP3VC71</accession>
<protein>
    <submittedName>
        <fullName evidence="1">HAD family hydrolase</fullName>
    </submittedName>
</protein>
<dbReference type="NCBIfam" id="TIGR00099">
    <property type="entry name" value="Cof-subfamily"/>
    <property type="match status" value="1"/>
</dbReference>
<dbReference type="CDD" id="cd07518">
    <property type="entry name" value="HAD_YbiV-Like"/>
    <property type="match status" value="1"/>
</dbReference>
<dbReference type="RefSeq" id="WP_343799762.1">
    <property type="nucleotide sequence ID" value="NZ_BAAAGF010000006.1"/>
</dbReference>
<dbReference type="Proteomes" id="UP001500736">
    <property type="component" value="Unassembled WGS sequence"/>
</dbReference>
<dbReference type="PANTHER" id="PTHR10000:SF53">
    <property type="entry name" value="5-AMINO-6-(5-PHOSPHO-D-RIBITYLAMINO)URACIL PHOSPHATASE YBJI-RELATED"/>
    <property type="match status" value="1"/>
</dbReference>
<dbReference type="InterPro" id="IPR000150">
    <property type="entry name" value="Cof"/>
</dbReference>
<evidence type="ECO:0000313" key="1">
    <source>
        <dbReference type="EMBL" id="GAA0750459.1"/>
    </source>
</evidence>
<dbReference type="SUPFAM" id="SSF56784">
    <property type="entry name" value="HAD-like"/>
    <property type="match status" value="1"/>
</dbReference>
<dbReference type="EMBL" id="BAAAGF010000006">
    <property type="protein sequence ID" value="GAA0750459.1"/>
    <property type="molecule type" value="Genomic_DNA"/>
</dbReference>
<dbReference type="Gene3D" id="3.30.1240.10">
    <property type="match status" value="1"/>
</dbReference>